<proteinExistence type="predicted"/>
<dbReference type="GeneID" id="16076306"/>
<evidence type="ECO:0000256" key="1">
    <source>
        <dbReference type="SAM" id="Phobius"/>
    </source>
</evidence>
<sequence length="184" mass="19631">MPSRASTLEYMFWISPHLTGVRGCCASSGESGCWSHPVVGVASPGPLRVLWRQHQRHLHQKAPVLVLVLPHAEFRPSSWVRASVRLGMICVGVVLVLLPVVAVMRVPWGLLDLELGARRARPDEHRAGDLGFVCDLGDVALCVAADRGPSSGCGAGSVQLTLFVLVKLACVSDDEASFSASSNV</sequence>
<keyword evidence="1" id="KW-0472">Membrane</keyword>
<reference evidence="2" key="1">
    <citation type="submission" date="2009-08" db="EMBL/GenBank/DDBJ databases">
        <title>Annotation of Salpingoeca rosetta.</title>
        <authorList>
            <consortium name="The Broad Institute Genome Sequencing Platform"/>
            <person name="Russ C."/>
            <person name="Cuomo C."/>
            <person name="Burger G."/>
            <person name="Gray M.W."/>
            <person name="Holland P.W.H."/>
            <person name="King N."/>
            <person name="Lang F.B.F."/>
            <person name="Roger A.J."/>
            <person name="Ruiz-Trillo I."/>
            <person name="Young S.K."/>
            <person name="Zeng Q."/>
            <person name="Gargeya S."/>
            <person name="Alvarado L."/>
            <person name="Berlin A."/>
            <person name="Chapman S.B."/>
            <person name="Chen Z."/>
            <person name="Freedman E."/>
            <person name="Gellesch M."/>
            <person name="Goldberg J."/>
            <person name="Griggs A."/>
            <person name="Gujja S."/>
            <person name="Heilman E."/>
            <person name="Heiman D."/>
            <person name="Howarth C."/>
            <person name="Mehta T."/>
            <person name="Neiman D."/>
            <person name="Pearson M."/>
            <person name="Roberts A."/>
            <person name="Saif S."/>
            <person name="Shea T."/>
            <person name="Shenoy N."/>
            <person name="Sisk P."/>
            <person name="Stolte C."/>
            <person name="Sykes S."/>
            <person name="White J."/>
            <person name="Yandava C."/>
            <person name="Haas B."/>
            <person name="Nusbaum C."/>
            <person name="Birren B."/>
        </authorList>
    </citation>
    <scope>NUCLEOTIDE SEQUENCE [LARGE SCALE GENOMIC DNA]</scope>
    <source>
        <strain evidence="2">ATCC 50818</strain>
    </source>
</reference>
<dbReference type="EMBL" id="GL832961">
    <property type="protein sequence ID" value="EGD82483.1"/>
    <property type="molecule type" value="Genomic_DNA"/>
</dbReference>
<dbReference type="KEGG" id="sre:PTSG_03132"/>
<accession>F2U4B7</accession>
<keyword evidence="3" id="KW-1185">Reference proteome</keyword>
<dbReference type="AlphaFoldDB" id="F2U4B7"/>
<dbReference type="Proteomes" id="UP000007799">
    <property type="component" value="Unassembled WGS sequence"/>
</dbReference>
<organism evidence="3">
    <name type="scientific">Salpingoeca rosetta (strain ATCC 50818 / BSB-021)</name>
    <dbReference type="NCBI Taxonomy" id="946362"/>
    <lineage>
        <taxon>Eukaryota</taxon>
        <taxon>Choanoflagellata</taxon>
        <taxon>Craspedida</taxon>
        <taxon>Salpingoecidae</taxon>
        <taxon>Salpingoeca</taxon>
    </lineage>
</organism>
<dbReference type="RefSeq" id="XP_004995719.1">
    <property type="nucleotide sequence ID" value="XM_004995662.1"/>
</dbReference>
<keyword evidence="1" id="KW-1133">Transmembrane helix</keyword>
<evidence type="ECO:0000313" key="2">
    <source>
        <dbReference type="EMBL" id="EGD82483.1"/>
    </source>
</evidence>
<gene>
    <name evidence="2" type="ORF">PTSG_03132</name>
</gene>
<keyword evidence="1" id="KW-0812">Transmembrane</keyword>
<dbReference type="InParanoid" id="F2U4B7"/>
<name>F2U4B7_SALR5</name>
<feature type="transmembrane region" description="Helical" evidence="1">
    <location>
        <begin position="86"/>
        <end position="111"/>
    </location>
</feature>
<protein>
    <submittedName>
        <fullName evidence="2">Uncharacterized protein</fullName>
    </submittedName>
</protein>
<evidence type="ECO:0000313" key="3">
    <source>
        <dbReference type="Proteomes" id="UP000007799"/>
    </source>
</evidence>